<accession>A0A1I4E2D1</accession>
<proteinExistence type="predicted"/>
<reference evidence="2" key="1">
    <citation type="submission" date="2016-10" db="EMBL/GenBank/DDBJ databases">
        <authorList>
            <person name="Varghese N."/>
            <person name="Submissions S."/>
        </authorList>
    </citation>
    <scope>NUCLEOTIDE SEQUENCE [LARGE SCALE GENOMIC DNA]</scope>
    <source>
        <strain evidence="2">OK042</strain>
    </source>
</reference>
<dbReference type="EMBL" id="FORT01000028">
    <property type="protein sequence ID" value="SFL00018.1"/>
    <property type="molecule type" value="Genomic_DNA"/>
</dbReference>
<dbReference type="AlphaFoldDB" id="A0A1I4E2D1"/>
<sequence>MIGIKPIWLNPTFTLYATCRYDLPPLEIAEGRLDNLDNYNIHSTRLIKNYKKYWTWNEVA</sequence>
<protein>
    <submittedName>
        <fullName evidence="1">Uncharacterized protein</fullName>
    </submittedName>
</protein>
<keyword evidence="2" id="KW-1185">Reference proteome</keyword>
<name>A0A1I4E2D1_9BACL</name>
<gene>
    <name evidence="1" type="ORF">SAMN05518846_12820</name>
</gene>
<dbReference type="Proteomes" id="UP000198915">
    <property type="component" value="Unassembled WGS sequence"/>
</dbReference>
<organism evidence="1 2">
    <name type="scientific">Brevibacillus centrosporus</name>
    <dbReference type="NCBI Taxonomy" id="54910"/>
    <lineage>
        <taxon>Bacteria</taxon>
        <taxon>Bacillati</taxon>
        <taxon>Bacillota</taxon>
        <taxon>Bacilli</taxon>
        <taxon>Bacillales</taxon>
        <taxon>Paenibacillaceae</taxon>
        <taxon>Brevibacillus</taxon>
    </lineage>
</organism>
<evidence type="ECO:0000313" key="1">
    <source>
        <dbReference type="EMBL" id="SFL00018.1"/>
    </source>
</evidence>
<dbReference type="STRING" id="1884381.SAMN05518846_12820"/>
<evidence type="ECO:0000313" key="2">
    <source>
        <dbReference type="Proteomes" id="UP000198915"/>
    </source>
</evidence>